<comment type="caution">
    <text evidence="1">The sequence shown here is derived from an EMBL/GenBank/DDBJ whole genome shotgun (WGS) entry which is preliminary data.</text>
</comment>
<proteinExistence type="predicted"/>
<dbReference type="Proteomes" id="UP001367508">
    <property type="component" value="Unassembled WGS sequence"/>
</dbReference>
<evidence type="ECO:0000313" key="1">
    <source>
        <dbReference type="EMBL" id="KAK7305845.1"/>
    </source>
</evidence>
<accession>A0AAN9JUT4</accession>
<sequence length="74" mass="8675">MGSGSLVSFSLRYLLFSISYTKRLGFRDGTCYVLWQINQVITKATSGLHEFQLAMSEKKRRERKRRRGRVESEN</sequence>
<dbReference type="EMBL" id="JAYMYQ010000011">
    <property type="protein sequence ID" value="KAK7305845.1"/>
    <property type="molecule type" value="Genomic_DNA"/>
</dbReference>
<name>A0AAN9JUT4_CANGL</name>
<dbReference type="AlphaFoldDB" id="A0AAN9JUT4"/>
<keyword evidence="2" id="KW-1185">Reference proteome</keyword>
<reference evidence="1 2" key="1">
    <citation type="submission" date="2024-01" db="EMBL/GenBank/DDBJ databases">
        <title>The genomes of 5 underutilized Papilionoideae crops provide insights into root nodulation and disease resistanc.</title>
        <authorList>
            <person name="Jiang F."/>
        </authorList>
    </citation>
    <scope>NUCLEOTIDE SEQUENCE [LARGE SCALE GENOMIC DNA]</scope>
    <source>
        <strain evidence="1">LVBAO_FW01</strain>
        <tissue evidence="1">Leaves</tissue>
    </source>
</reference>
<organism evidence="1 2">
    <name type="scientific">Canavalia gladiata</name>
    <name type="common">Sword bean</name>
    <name type="synonym">Dolichos gladiatus</name>
    <dbReference type="NCBI Taxonomy" id="3824"/>
    <lineage>
        <taxon>Eukaryota</taxon>
        <taxon>Viridiplantae</taxon>
        <taxon>Streptophyta</taxon>
        <taxon>Embryophyta</taxon>
        <taxon>Tracheophyta</taxon>
        <taxon>Spermatophyta</taxon>
        <taxon>Magnoliopsida</taxon>
        <taxon>eudicotyledons</taxon>
        <taxon>Gunneridae</taxon>
        <taxon>Pentapetalae</taxon>
        <taxon>rosids</taxon>
        <taxon>fabids</taxon>
        <taxon>Fabales</taxon>
        <taxon>Fabaceae</taxon>
        <taxon>Papilionoideae</taxon>
        <taxon>50 kb inversion clade</taxon>
        <taxon>NPAAA clade</taxon>
        <taxon>indigoferoid/millettioid clade</taxon>
        <taxon>Phaseoleae</taxon>
        <taxon>Canavalia</taxon>
    </lineage>
</organism>
<gene>
    <name evidence="1" type="ORF">VNO77_43757</name>
</gene>
<protein>
    <submittedName>
        <fullName evidence="1">Uncharacterized protein</fullName>
    </submittedName>
</protein>
<evidence type="ECO:0000313" key="2">
    <source>
        <dbReference type="Proteomes" id="UP001367508"/>
    </source>
</evidence>